<gene>
    <name evidence="1" type="ORF">Van01_46460</name>
</gene>
<dbReference type="Proteomes" id="UP000647017">
    <property type="component" value="Unassembled WGS sequence"/>
</dbReference>
<dbReference type="RefSeq" id="WP_204011441.1">
    <property type="nucleotide sequence ID" value="NZ_BOOZ01000032.1"/>
</dbReference>
<evidence type="ECO:0000313" key="1">
    <source>
        <dbReference type="EMBL" id="GIJ11432.1"/>
    </source>
</evidence>
<comment type="caution">
    <text evidence="1">The sequence shown here is derived from an EMBL/GenBank/DDBJ whole genome shotgun (WGS) entry which is preliminary data.</text>
</comment>
<organism evidence="1 2">
    <name type="scientific">Micromonospora andamanensis</name>
    <dbReference type="NCBI Taxonomy" id="1287068"/>
    <lineage>
        <taxon>Bacteria</taxon>
        <taxon>Bacillati</taxon>
        <taxon>Actinomycetota</taxon>
        <taxon>Actinomycetes</taxon>
        <taxon>Micromonosporales</taxon>
        <taxon>Micromonosporaceae</taxon>
        <taxon>Micromonospora</taxon>
    </lineage>
</organism>
<evidence type="ECO:0000313" key="2">
    <source>
        <dbReference type="Proteomes" id="UP000647017"/>
    </source>
</evidence>
<sequence length="98" mass="10787">MTAPLLSLAQILNRLALTARRTLRDHQPLDGTCPICHTADCATAAAARDVLDAITQLRWHRLAAPPHIVSSVEPGVLRADRHPEHSLSPWRVESLDCK</sequence>
<reference evidence="1 2" key="1">
    <citation type="submission" date="2021-01" db="EMBL/GenBank/DDBJ databases">
        <title>Whole genome shotgun sequence of Verrucosispora andamanensis NBRC 109075.</title>
        <authorList>
            <person name="Komaki H."/>
            <person name="Tamura T."/>
        </authorList>
    </citation>
    <scope>NUCLEOTIDE SEQUENCE [LARGE SCALE GENOMIC DNA]</scope>
    <source>
        <strain evidence="1 2">NBRC 109075</strain>
    </source>
</reference>
<protein>
    <submittedName>
        <fullName evidence="1">Uncharacterized protein</fullName>
    </submittedName>
</protein>
<keyword evidence="2" id="KW-1185">Reference proteome</keyword>
<name>A0ABQ4I0N1_9ACTN</name>
<accession>A0ABQ4I0N1</accession>
<dbReference type="EMBL" id="BOOZ01000032">
    <property type="protein sequence ID" value="GIJ11432.1"/>
    <property type="molecule type" value="Genomic_DNA"/>
</dbReference>
<proteinExistence type="predicted"/>